<dbReference type="AlphaFoldDB" id="Q2KWM5"/>
<accession>Q2KWM5</accession>
<keyword evidence="1" id="KW-0732">Signal</keyword>
<name>Q2KWM5_BORA1</name>
<reference evidence="2 3" key="1">
    <citation type="journal article" date="2006" name="J. Bacteriol.">
        <title>Comparison of the genome sequence of the poultry pathogen Bordetella avium with those of B. bronchiseptica, B. pertussis, and B. parapertussis reveals extensive diversity in surface structures associated with host interaction.</title>
        <authorList>
            <person name="Sebaihia M."/>
            <person name="Preston A."/>
            <person name="Maskell D.J."/>
            <person name="Kuzmiak H."/>
            <person name="Connell T.D."/>
            <person name="King N.D."/>
            <person name="Orndorff P.E."/>
            <person name="Miyamoto D.M."/>
            <person name="Thomson N.R."/>
            <person name="Harris D."/>
            <person name="Goble A."/>
            <person name="Lord A."/>
            <person name="Murphy L."/>
            <person name="Quail M.A."/>
            <person name="Rutter S."/>
            <person name="Squares R."/>
            <person name="Squares S."/>
            <person name="Woodward J."/>
            <person name="Parkhill J."/>
            <person name="Temple L.M."/>
        </authorList>
    </citation>
    <scope>NUCLEOTIDE SEQUENCE [LARGE SCALE GENOMIC DNA]</scope>
    <source>
        <strain evidence="2 3">197N</strain>
    </source>
</reference>
<protein>
    <submittedName>
        <fullName evidence="2">Capsular polysaccharide biosynthesis protein</fullName>
    </submittedName>
</protein>
<feature type="chain" id="PRO_5004211577" evidence="1">
    <location>
        <begin position="25"/>
        <end position="757"/>
    </location>
</feature>
<sequence>MSRLIPRALTRAALALSLASTAVAAPPAADFVFEMHPAALTGAPDMAALNRPLDSAARIVARGGHFYRAGPDGQRVRFFGVNLTFGANFPDAQEARQLALQLRKLGFNAVRLHHLDSQPSDYPDAPVSILTSGPFPSFSSSAVQRLRGLIEALALEGIYVNLNLHVGYRFRPAVDDLPALDGGAQRPPITAPIHVYEPRLIEKQELYARELIQRLGLKDNPALAMVELNNESSLLAAWLGNDWRSAIPSAYAPALQRQWREWLLQHYGSLAQACAAWSGCVGGDDNAAELPEPGQQQVHDTAFGQLRAGLARRVGTWLGSAEGPQGNPRERDFMTFLVSVDRRYFDRLRRAVHESAGAQVPVTGTQMGYGGLLNFDSQSGMDYIDEHFYIGHPDIRSTHDWRIPARSASGNEFDRLLALSLRRDRARPFVVSEFSQPFPNPRGTEILPLMSAVAALQDWDGLFYFDYSDAQRLPQAPSRFALSGDWGRMALVGQSAKLFRQPLLAPLPALIDIPVGPSLRRELGADRRFDAITHGLADSLGIKPQLALMGQVALLLAPPPQAAVPPADPAAATALLRQEPDRLLIDAPGVWALFGSTGKSRIGNNAVWIQFAPPELASVMLTPLDGRPISASRHLLLALGNPTMGSQPGATPPRPKTLVPYRGQSGWMTLNPDPGADGPSGDMATRAPAWLRRQPAELGLAPRGGRLIVYPLDGEGRRRAALPAAEVMQDAAGARIRVQQDTALSSPWYELVFEDKP</sequence>
<dbReference type="RefSeq" id="WP_012418290.1">
    <property type="nucleotide sequence ID" value="NC_010645.1"/>
</dbReference>
<dbReference type="EMBL" id="AM167904">
    <property type="protein sequence ID" value="CAJ50258.1"/>
    <property type="molecule type" value="Genomic_DNA"/>
</dbReference>
<dbReference type="OrthoDB" id="9771116at2"/>
<dbReference type="InterPro" id="IPR017853">
    <property type="entry name" value="GH"/>
</dbReference>
<dbReference type="eggNOG" id="COG3934">
    <property type="taxonomic scope" value="Bacteria"/>
</dbReference>
<feature type="signal peptide" evidence="1">
    <location>
        <begin position="1"/>
        <end position="24"/>
    </location>
</feature>
<dbReference type="KEGG" id="bav:BAV2648"/>
<dbReference type="HOGENOM" id="CLU_006956_1_0_4"/>
<dbReference type="Gene3D" id="3.20.20.80">
    <property type="entry name" value="Glycosidases"/>
    <property type="match status" value="1"/>
</dbReference>
<evidence type="ECO:0000313" key="2">
    <source>
        <dbReference type="EMBL" id="CAJ50258.1"/>
    </source>
</evidence>
<keyword evidence="3" id="KW-1185">Reference proteome</keyword>
<dbReference type="Proteomes" id="UP000001977">
    <property type="component" value="Chromosome"/>
</dbReference>
<evidence type="ECO:0000313" key="3">
    <source>
        <dbReference type="Proteomes" id="UP000001977"/>
    </source>
</evidence>
<evidence type="ECO:0000256" key="1">
    <source>
        <dbReference type="SAM" id="SignalP"/>
    </source>
</evidence>
<dbReference type="SUPFAM" id="SSF51445">
    <property type="entry name" value="(Trans)glycosidases"/>
    <property type="match status" value="1"/>
</dbReference>
<dbReference type="STRING" id="360910.BAV2648"/>
<proteinExistence type="predicted"/>
<organism evidence="2 3">
    <name type="scientific">Bordetella avium (strain 197N)</name>
    <dbReference type="NCBI Taxonomy" id="360910"/>
    <lineage>
        <taxon>Bacteria</taxon>
        <taxon>Pseudomonadati</taxon>
        <taxon>Pseudomonadota</taxon>
        <taxon>Betaproteobacteria</taxon>
        <taxon>Burkholderiales</taxon>
        <taxon>Alcaligenaceae</taxon>
        <taxon>Bordetella</taxon>
    </lineage>
</organism>
<gene>
    <name evidence="2" type="ordered locus">BAV2648</name>
</gene>